<dbReference type="EMBL" id="VYZN01000054">
    <property type="protein sequence ID" value="KAE9526606.1"/>
    <property type="molecule type" value="Genomic_DNA"/>
</dbReference>
<dbReference type="Gene3D" id="3.40.50.300">
    <property type="entry name" value="P-loop containing nucleotide triphosphate hydrolases"/>
    <property type="match status" value="2"/>
</dbReference>
<evidence type="ECO:0000256" key="3">
    <source>
        <dbReference type="SAM" id="Phobius"/>
    </source>
</evidence>
<dbReference type="PANTHER" id="PTHR47835:SF3">
    <property type="entry name" value="HELICASE FOR MEIOSIS 1"/>
    <property type="match status" value="1"/>
</dbReference>
<gene>
    <name evidence="6" type="ORF">AGLY_013254</name>
</gene>
<feature type="domain" description="Helicase C-terminal" evidence="5">
    <location>
        <begin position="265"/>
        <end position="423"/>
    </location>
</feature>
<dbReference type="GO" id="GO:0003676">
    <property type="term" value="F:nucleic acid binding"/>
    <property type="evidence" value="ECO:0007669"/>
    <property type="project" value="InterPro"/>
</dbReference>
<sequence length="423" mass="48389">MNSSTSSNNQLYSVNKLPEKYRHIFSNYTYFNKIQTKAINAIFNTDKSVVVSSPTGSGKTVIFELAIIHFLETIGKLSNNLQNSKIIYVAPIKALCSERYEDWKNKFTIHGLKCIEITGDNEVTDYVSLISSYQLIITTPEKWDSLTKKYKEFKYQIYMVKLFLIDEVHLINDGIRGAILETVVSRMKIIPKISKVNDFTLRFVAVSATVTNIEDIAKWLTNDQNCPAHYFKSTEDERPVKLQKIVLGYNCKTNNFKFDFDLTYKLKPLIRQYSNGRPTLIFCSTRKSVEFTCSILVKEVTISLSVDKQSYINELSKEINNNKIKEMFKFGIGCHHSGMSIQERSVVERLFHIGCLNILIATSTLAMAVNLPAYLVIIKSTEYYSFNCYKEYNECQVLQMVGRAGRPQLDSSATAIIMTKISM</sequence>
<dbReference type="OrthoDB" id="5575at2759"/>
<dbReference type="InterPro" id="IPR011545">
    <property type="entry name" value="DEAD/DEAH_box_helicase_dom"/>
</dbReference>
<dbReference type="Pfam" id="PF00271">
    <property type="entry name" value="Helicase_C"/>
    <property type="match status" value="1"/>
</dbReference>
<keyword evidence="3" id="KW-1133">Transmembrane helix</keyword>
<evidence type="ECO:0000313" key="7">
    <source>
        <dbReference type="Proteomes" id="UP000475862"/>
    </source>
</evidence>
<evidence type="ECO:0000259" key="5">
    <source>
        <dbReference type="PROSITE" id="PS51194"/>
    </source>
</evidence>
<feature type="transmembrane region" description="Helical" evidence="3">
    <location>
        <begin position="350"/>
        <end position="377"/>
    </location>
</feature>
<dbReference type="GO" id="GO:0016787">
    <property type="term" value="F:hydrolase activity"/>
    <property type="evidence" value="ECO:0007669"/>
    <property type="project" value="UniProtKB-KW"/>
</dbReference>
<organism evidence="6 7">
    <name type="scientific">Aphis glycines</name>
    <name type="common">Soybean aphid</name>
    <dbReference type="NCBI Taxonomy" id="307491"/>
    <lineage>
        <taxon>Eukaryota</taxon>
        <taxon>Metazoa</taxon>
        <taxon>Ecdysozoa</taxon>
        <taxon>Arthropoda</taxon>
        <taxon>Hexapoda</taxon>
        <taxon>Insecta</taxon>
        <taxon>Pterygota</taxon>
        <taxon>Neoptera</taxon>
        <taxon>Paraneoptera</taxon>
        <taxon>Hemiptera</taxon>
        <taxon>Sternorrhyncha</taxon>
        <taxon>Aphidomorpha</taxon>
        <taxon>Aphidoidea</taxon>
        <taxon>Aphididae</taxon>
        <taxon>Aphidini</taxon>
        <taxon>Aphis</taxon>
        <taxon>Aphis</taxon>
    </lineage>
</organism>
<dbReference type="Pfam" id="PF00270">
    <property type="entry name" value="DEAD"/>
    <property type="match status" value="1"/>
</dbReference>
<comment type="caution">
    <text evidence="6">The sequence shown here is derived from an EMBL/GenBank/DDBJ whole genome shotgun (WGS) entry which is preliminary data.</text>
</comment>
<dbReference type="GO" id="GO:0005524">
    <property type="term" value="F:ATP binding"/>
    <property type="evidence" value="ECO:0007669"/>
    <property type="project" value="UniProtKB-KW"/>
</dbReference>
<keyword evidence="3" id="KW-0812">Transmembrane</keyword>
<protein>
    <recommendedName>
        <fullName evidence="8">Helicase ATP-binding domain-containing protein</fullName>
    </recommendedName>
</protein>
<evidence type="ECO:0000313" key="6">
    <source>
        <dbReference type="EMBL" id="KAE9526606.1"/>
    </source>
</evidence>
<reference evidence="6 7" key="1">
    <citation type="submission" date="2019-08" db="EMBL/GenBank/DDBJ databases">
        <title>The genome of the soybean aphid Biotype 1, its phylome, world population structure and adaptation to the North American continent.</title>
        <authorList>
            <person name="Giordano R."/>
            <person name="Donthu R.K."/>
            <person name="Hernandez A.G."/>
            <person name="Wright C.L."/>
            <person name="Zimin A.V."/>
        </authorList>
    </citation>
    <scope>NUCLEOTIDE SEQUENCE [LARGE SCALE GENOMIC DNA]</scope>
    <source>
        <tissue evidence="6">Whole aphids</tissue>
    </source>
</reference>
<accession>A0A6G0T6E8</accession>
<evidence type="ECO:0000259" key="4">
    <source>
        <dbReference type="PROSITE" id="PS51192"/>
    </source>
</evidence>
<dbReference type="PROSITE" id="PS51194">
    <property type="entry name" value="HELICASE_CTER"/>
    <property type="match status" value="1"/>
</dbReference>
<evidence type="ECO:0000256" key="1">
    <source>
        <dbReference type="ARBA" id="ARBA00022741"/>
    </source>
</evidence>
<dbReference type="SMART" id="SM00490">
    <property type="entry name" value="HELICc"/>
    <property type="match status" value="1"/>
</dbReference>
<keyword evidence="7" id="KW-1185">Reference proteome</keyword>
<name>A0A6G0T6E8_APHGL</name>
<dbReference type="InterPro" id="IPR027417">
    <property type="entry name" value="P-loop_NTPase"/>
</dbReference>
<keyword evidence="1" id="KW-0547">Nucleotide-binding</keyword>
<feature type="non-terminal residue" evidence="6">
    <location>
        <position position="423"/>
    </location>
</feature>
<dbReference type="Proteomes" id="UP000475862">
    <property type="component" value="Unassembled WGS sequence"/>
</dbReference>
<keyword evidence="2" id="KW-0067">ATP-binding</keyword>
<dbReference type="AlphaFoldDB" id="A0A6G0T6E8"/>
<dbReference type="SMART" id="SM00487">
    <property type="entry name" value="DEXDc"/>
    <property type="match status" value="1"/>
</dbReference>
<dbReference type="SUPFAM" id="SSF52540">
    <property type="entry name" value="P-loop containing nucleoside triphosphate hydrolases"/>
    <property type="match status" value="1"/>
</dbReference>
<dbReference type="InterPro" id="IPR014001">
    <property type="entry name" value="Helicase_ATP-bd"/>
</dbReference>
<dbReference type="GO" id="GO:0043138">
    <property type="term" value="F:3'-5' DNA helicase activity"/>
    <property type="evidence" value="ECO:0007669"/>
    <property type="project" value="UniProtKB-EC"/>
</dbReference>
<dbReference type="PROSITE" id="PS51192">
    <property type="entry name" value="HELICASE_ATP_BIND_1"/>
    <property type="match status" value="1"/>
</dbReference>
<dbReference type="CDD" id="cd18795">
    <property type="entry name" value="SF2_C_Ski2"/>
    <property type="match status" value="1"/>
</dbReference>
<dbReference type="InterPro" id="IPR001650">
    <property type="entry name" value="Helicase_C-like"/>
</dbReference>
<dbReference type="PANTHER" id="PTHR47835">
    <property type="entry name" value="HFM1, ATP DEPENDENT DNA HELICASE HOMOLOG"/>
    <property type="match status" value="1"/>
</dbReference>
<keyword evidence="3" id="KW-0472">Membrane</keyword>
<dbReference type="InterPro" id="IPR052247">
    <property type="entry name" value="Meiotic_Crossover_Helicase"/>
</dbReference>
<proteinExistence type="predicted"/>
<evidence type="ECO:0000256" key="2">
    <source>
        <dbReference type="ARBA" id="ARBA00022840"/>
    </source>
</evidence>
<feature type="domain" description="Helicase ATP-binding" evidence="4">
    <location>
        <begin position="40"/>
        <end position="228"/>
    </location>
</feature>
<evidence type="ECO:0008006" key="8">
    <source>
        <dbReference type="Google" id="ProtNLM"/>
    </source>
</evidence>